<reference evidence="2" key="1">
    <citation type="submission" date="2021-10" db="EMBL/GenBank/DDBJ databases">
        <title>De novo Genome Assembly of Clathrus columnatus (Basidiomycota, Fungi) Using Illumina and Nanopore Sequence Data.</title>
        <authorList>
            <person name="Ogiso-Tanaka E."/>
            <person name="Itagaki H."/>
            <person name="Hosoya T."/>
            <person name="Hosaka K."/>
        </authorList>
    </citation>
    <scope>NUCLEOTIDE SEQUENCE</scope>
    <source>
        <strain evidence="2">MO-923</strain>
    </source>
</reference>
<protein>
    <submittedName>
        <fullName evidence="2">Uncharacterized protein</fullName>
    </submittedName>
</protein>
<dbReference type="EMBL" id="BPWL01000002">
    <property type="protein sequence ID" value="GJJ06975.1"/>
    <property type="molecule type" value="Genomic_DNA"/>
</dbReference>
<gene>
    <name evidence="2" type="ORF">Clacol_001173</name>
</gene>
<feature type="compositionally biased region" description="Acidic residues" evidence="1">
    <location>
        <begin position="122"/>
        <end position="132"/>
    </location>
</feature>
<dbReference type="Proteomes" id="UP001050691">
    <property type="component" value="Unassembled WGS sequence"/>
</dbReference>
<keyword evidence="3" id="KW-1185">Reference proteome</keyword>
<name>A0AAV4ZYL7_9AGAM</name>
<accession>A0AAV4ZYL7</accession>
<organism evidence="2 3">
    <name type="scientific">Clathrus columnatus</name>
    <dbReference type="NCBI Taxonomy" id="1419009"/>
    <lineage>
        <taxon>Eukaryota</taxon>
        <taxon>Fungi</taxon>
        <taxon>Dikarya</taxon>
        <taxon>Basidiomycota</taxon>
        <taxon>Agaricomycotina</taxon>
        <taxon>Agaricomycetes</taxon>
        <taxon>Phallomycetidae</taxon>
        <taxon>Phallales</taxon>
        <taxon>Clathraceae</taxon>
        <taxon>Clathrus</taxon>
    </lineage>
</organism>
<comment type="caution">
    <text evidence="2">The sequence shown here is derived from an EMBL/GenBank/DDBJ whole genome shotgun (WGS) entry which is preliminary data.</text>
</comment>
<evidence type="ECO:0000313" key="3">
    <source>
        <dbReference type="Proteomes" id="UP001050691"/>
    </source>
</evidence>
<evidence type="ECO:0000256" key="1">
    <source>
        <dbReference type="SAM" id="MobiDB-lite"/>
    </source>
</evidence>
<feature type="compositionally biased region" description="Basic and acidic residues" evidence="1">
    <location>
        <begin position="133"/>
        <end position="143"/>
    </location>
</feature>
<feature type="region of interest" description="Disordered" evidence="1">
    <location>
        <begin position="122"/>
        <end position="163"/>
    </location>
</feature>
<proteinExistence type="predicted"/>
<dbReference type="AlphaFoldDB" id="A0AAV4ZYL7"/>
<sequence length="163" mass="18236">MLEMKAVTQREVKKVVLKKKTTKSVASPTVAIPDLDPVVSLLEHKLNALIEIAHGQRDTQDQLLAKVDLMSMDLCVVVDYCRIHNEITLLGLIPDANLAWKLFSAESVFKANLVDLVDVEDQERLESEEENTSEGKGKEKEVVGEENEEENEGEKGNQLPIKK</sequence>
<evidence type="ECO:0000313" key="2">
    <source>
        <dbReference type="EMBL" id="GJJ06975.1"/>
    </source>
</evidence>